<dbReference type="RefSeq" id="WP_116390885.1">
    <property type="nucleotide sequence ID" value="NZ_QUQO01000001.1"/>
</dbReference>
<evidence type="ECO:0000256" key="1">
    <source>
        <dbReference type="ARBA" id="ARBA00022801"/>
    </source>
</evidence>
<evidence type="ECO:0000259" key="3">
    <source>
        <dbReference type="Pfam" id="PF12697"/>
    </source>
</evidence>
<dbReference type="GO" id="GO:0016787">
    <property type="term" value="F:hydrolase activity"/>
    <property type="evidence" value="ECO:0007669"/>
    <property type="project" value="UniProtKB-KW"/>
</dbReference>
<dbReference type="InParanoid" id="A0A371RFP2"/>
<evidence type="ECO:0000313" key="4">
    <source>
        <dbReference type="EMBL" id="RFB04257.1"/>
    </source>
</evidence>
<dbReference type="Gene3D" id="3.40.50.1820">
    <property type="entry name" value="alpha/beta hydrolase"/>
    <property type="match status" value="1"/>
</dbReference>
<dbReference type="PRINTS" id="PR00412">
    <property type="entry name" value="EPOXHYDRLASE"/>
</dbReference>
<dbReference type="OrthoDB" id="9780765at2"/>
<evidence type="ECO:0000313" key="5">
    <source>
        <dbReference type="Proteomes" id="UP000264589"/>
    </source>
</evidence>
<keyword evidence="2" id="KW-0812">Transmembrane</keyword>
<keyword evidence="5" id="KW-1185">Reference proteome</keyword>
<dbReference type="PANTHER" id="PTHR43798">
    <property type="entry name" value="MONOACYLGLYCEROL LIPASE"/>
    <property type="match status" value="1"/>
</dbReference>
<sequence length="310" mass="33706">MSLANISRPLRLILMGVGALLALALLYLVIVWPKDAARPLGELYFVQSPEGERVAYYLDGPEDGQPVIMLASLGRSVGDFNELQPHLVRAGYRTIAVDMPGIGKSGTPVEATPTLYSLAALIDAAVMDAGIPDTESQIVIGHAFGNRLARAYASERTKRIDRIILIAAGGAQDLNKMPKVQSALTDSFAWWMPPPMRKADVKYAFFADANNVPRDWMNGWYADGARHQATAVRRTPEGEWRTGGDRPILILQADSDRIAPAAKTSAVIKDAKPDLVSIVLIENAGHALLPEQPEQIANEVLTFLKKDTAE</sequence>
<reference evidence="4 5" key="1">
    <citation type="submission" date="2018-08" db="EMBL/GenBank/DDBJ databases">
        <title>Parvularcula sp. SM1705, isolated from surface water of the South Sea China.</title>
        <authorList>
            <person name="Sun L."/>
        </authorList>
    </citation>
    <scope>NUCLEOTIDE SEQUENCE [LARGE SCALE GENOMIC DNA]</scope>
    <source>
        <strain evidence="4 5">SM1705</strain>
    </source>
</reference>
<feature type="domain" description="AB hydrolase-1" evidence="3">
    <location>
        <begin position="82"/>
        <end position="298"/>
    </location>
</feature>
<proteinExistence type="predicted"/>
<dbReference type="AlphaFoldDB" id="A0A371RFP2"/>
<organism evidence="4 5">
    <name type="scientific">Parvularcula marina</name>
    <dbReference type="NCBI Taxonomy" id="2292771"/>
    <lineage>
        <taxon>Bacteria</taxon>
        <taxon>Pseudomonadati</taxon>
        <taxon>Pseudomonadota</taxon>
        <taxon>Alphaproteobacteria</taxon>
        <taxon>Parvularculales</taxon>
        <taxon>Parvularculaceae</taxon>
        <taxon>Parvularcula</taxon>
    </lineage>
</organism>
<dbReference type="InterPro" id="IPR050266">
    <property type="entry name" value="AB_hydrolase_sf"/>
</dbReference>
<dbReference type="Pfam" id="PF12697">
    <property type="entry name" value="Abhydrolase_6"/>
    <property type="match status" value="1"/>
</dbReference>
<comment type="caution">
    <text evidence="4">The sequence shown here is derived from an EMBL/GenBank/DDBJ whole genome shotgun (WGS) entry which is preliminary data.</text>
</comment>
<dbReference type="GO" id="GO:0016020">
    <property type="term" value="C:membrane"/>
    <property type="evidence" value="ECO:0007669"/>
    <property type="project" value="TreeGrafter"/>
</dbReference>
<gene>
    <name evidence="4" type="ORF">DX908_02525</name>
</gene>
<dbReference type="Proteomes" id="UP000264589">
    <property type="component" value="Unassembled WGS sequence"/>
</dbReference>
<keyword evidence="2" id="KW-1133">Transmembrane helix</keyword>
<keyword evidence="1 4" id="KW-0378">Hydrolase</keyword>
<evidence type="ECO:0000256" key="2">
    <source>
        <dbReference type="SAM" id="Phobius"/>
    </source>
</evidence>
<dbReference type="InterPro" id="IPR000639">
    <property type="entry name" value="Epox_hydrolase-like"/>
</dbReference>
<dbReference type="EMBL" id="QUQO01000001">
    <property type="protein sequence ID" value="RFB04257.1"/>
    <property type="molecule type" value="Genomic_DNA"/>
</dbReference>
<name>A0A371RFP2_9PROT</name>
<feature type="transmembrane region" description="Helical" evidence="2">
    <location>
        <begin position="12"/>
        <end position="32"/>
    </location>
</feature>
<dbReference type="InterPro" id="IPR029058">
    <property type="entry name" value="AB_hydrolase_fold"/>
</dbReference>
<dbReference type="InterPro" id="IPR000073">
    <property type="entry name" value="AB_hydrolase_1"/>
</dbReference>
<dbReference type="PRINTS" id="PR00111">
    <property type="entry name" value="ABHYDROLASE"/>
</dbReference>
<keyword evidence="2" id="KW-0472">Membrane</keyword>
<accession>A0A371RFP2</accession>
<protein>
    <submittedName>
        <fullName evidence="4">Alpha/beta hydrolase</fullName>
    </submittedName>
</protein>
<dbReference type="PANTHER" id="PTHR43798:SF31">
    <property type="entry name" value="AB HYDROLASE SUPERFAMILY PROTEIN YCLE"/>
    <property type="match status" value="1"/>
</dbReference>
<dbReference type="SUPFAM" id="SSF53474">
    <property type="entry name" value="alpha/beta-Hydrolases"/>
    <property type="match status" value="1"/>
</dbReference>